<reference evidence="1 2" key="1">
    <citation type="journal article" date="2020" name="Nature">
        <title>Isolation of an archaeon at the prokaryote-eukaryote interface.</title>
        <authorList>
            <person name="Imachi H."/>
            <person name="Nobu M.K."/>
            <person name="Nakahara N."/>
            <person name="Morono Y."/>
            <person name="Ogawara M."/>
            <person name="Takaki Y."/>
            <person name="Takano Y."/>
            <person name="Uematsu K."/>
            <person name="Ikuta T."/>
            <person name="Ito M."/>
            <person name="Matsui Y."/>
            <person name="Miyazaki M."/>
            <person name="Murata K."/>
            <person name="Saito Y."/>
            <person name="Sakai S."/>
            <person name="Song C."/>
            <person name="Tasumi E."/>
            <person name="Yamanaka Y."/>
            <person name="Yamaguchi T."/>
            <person name="Kamagata Y."/>
            <person name="Tamaki H."/>
            <person name="Takai K."/>
        </authorList>
    </citation>
    <scope>NUCLEOTIDE SEQUENCE [LARGE SCALE GENOMIC DNA]</scope>
    <source>
        <strain evidence="1 2">MK-D1</strain>
    </source>
</reference>
<protein>
    <submittedName>
        <fullName evidence="1">Uncharacterized protein</fullName>
    </submittedName>
</protein>
<organism evidence="1 2">
    <name type="scientific">Promethearchaeum syntrophicum</name>
    <dbReference type="NCBI Taxonomy" id="2594042"/>
    <lineage>
        <taxon>Archaea</taxon>
        <taxon>Promethearchaeati</taxon>
        <taxon>Promethearchaeota</taxon>
        <taxon>Promethearchaeia</taxon>
        <taxon>Promethearchaeales</taxon>
        <taxon>Promethearchaeaceae</taxon>
        <taxon>Promethearchaeum</taxon>
    </lineage>
</organism>
<dbReference type="Proteomes" id="UP000321408">
    <property type="component" value="Chromosome"/>
</dbReference>
<proteinExistence type="predicted"/>
<sequence length="153" mass="18082">MAKPKPSEKMDSIRFTIPESEKKIWKEYAKGLGFPLARIIKETMNQRINNFKANSSKTENEIMKELQNLSEKINFLNVKVEKKIIEAPIPKIEIDKDEIRSRIEMFLSEFPNGLTRKKLITFLNIDSKIVRKILVEMKNDNIIYNEDLKWRLV</sequence>
<gene>
    <name evidence="1" type="ORF">DSAG12_04335</name>
</gene>
<evidence type="ECO:0000313" key="1">
    <source>
        <dbReference type="EMBL" id="XDF89296.1"/>
    </source>
</evidence>
<keyword evidence="2" id="KW-1185">Reference proteome</keyword>
<accession>A0AC61ZU15</accession>
<reference evidence="1 2" key="2">
    <citation type="journal article" date="2024" name="Int. J. Syst. Evol. Microbiol.">
        <title>Promethearchaeum syntrophicum gen. nov., sp. nov., an anaerobic, obligately syntrophic archaeon, the first isolate of the lineage 'Asgard' archaea, and proposal of the new archaeal phylum Promethearchaeota phyl. nov. and kingdom Promethearchaeati regn. nov.</title>
        <authorList>
            <person name="Imachi H."/>
            <person name="Nobu M.K."/>
            <person name="Kato S."/>
            <person name="Takaki Y."/>
            <person name="Miyazaki M."/>
            <person name="Miyata M."/>
            <person name="Ogawara M."/>
            <person name="Saito Y."/>
            <person name="Sakai S."/>
            <person name="Tahara Y.O."/>
            <person name="Takano Y."/>
            <person name="Tasumi E."/>
            <person name="Uematsu K."/>
            <person name="Yoshimura T."/>
            <person name="Itoh T."/>
            <person name="Ohkuma M."/>
            <person name="Takai K."/>
        </authorList>
    </citation>
    <scope>NUCLEOTIDE SEQUENCE [LARGE SCALE GENOMIC DNA]</scope>
    <source>
        <strain evidence="1 2">MK-D1</strain>
    </source>
</reference>
<dbReference type="EMBL" id="CP042905">
    <property type="protein sequence ID" value="XDF89296.1"/>
    <property type="molecule type" value="Genomic_DNA"/>
</dbReference>
<evidence type="ECO:0000313" key="2">
    <source>
        <dbReference type="Proteomes" id="UP000321408"/>
    </source>
</evidence>
<name>A0AC61ZU15_9ARCH</name>